<dbReference type="SMART" id="SM00219">
    <property type="entry name" value="TyrKc"/>
    <property type="match status" value="1"/>
</dbReference>
<dbReference type="InterPro" id="IPR016246">
    <property type="entry name" value="Tyr_kinase_insulin-like_rcpt"/>
</dbReference>
<dbReference type="FunFam" id="3.30.200.20:FF:000026">
    <property type="entry name" value="Tyrosine-protein kinase receptor"/>
    <property type="match status" value="1"/>
</dbReference>
<evidence type="ECO:0000259" key="25">
    <source>
        <dbReference type="PROSITE" id="PS50011"/>
    </source>
</evidence>
<reference evidence="28" key="1">
    <citation type="journal article" date="2018" name="PLoS ONE">
        <title>Chinook salmon (Oncorhynchus tshawytscha) genome and transcriptome.</title>
        <authorList>
            <person name="Christensen K.A."/>
            <person name="Leong J.S."/>
            <person name="Sakhrani D."/>
            <person name="Biagi C.A."/>
            <person name="Minkley D.R."/>
            <person name="Withler R.E."/>
            <person name="Rondeau E.B."/>
            <person name="Koop B.F."/>
            <person name="Devlin R.H."/>
        </authorList>
    </citation>
    <scope>NUCLEOTIDE SEQUENCE [LARGE SCALE GENOMIC DNA]</scope>
</reference>
<feature type="binding site" evidence="20">
    <location>
        <begin position="1121"/>
        <end position="1122"/>
    </location>
    <ligand>
        <name>ATP</name>
        <dbReference type="ChEBI" id="CHEBI:30616"/>
    </ligand>
</feature>
<organism evidence="27 28">
    <name type="scientific">Oncorhynchus tshawytscha</name>
    <name type="common">Chinook salmon</name>
    <name type="synonym">Salmo tshawytscha</name>
    <dbReference type="NCBI Taxonomy" id="74940"/>
    <lineage>
        <taxon>Eukaryota</taxon>
        <taxon>Metazoa</taxon>
        <taxon>Chordata</taxon>
        <taxon>Craniata</taxon>
        <taxon>Vertebrata</taxon>
        <taxon>Euteleostomi</taxon>
        <taxon>Actinopterygii</taxon>
        <taxon>Neopterygii</taxon>
        <taxon>Teleostei</taxon>
        <taxon>Protacanthopterygii</taxon>
        <taxon>Salmoniformes</taxon>
        <taxon>Salmonidae</taxon>
        <taxon>Salmoninae</taxon>
        <taxon>Oncorhynchus</taxon>
    </lineage>
</organism>
<dbReference type="Proteomes" id="UP000694402">
    <property type="component" value="Unassembled WGS sequence"/>
</dbReference>
<keyword evidence="15" id="KW-1015">Disulfide bond</keyword>
<dbReference type="Gene3D" id="3.80.20.20">
    <property type="entry name" value="Receptor L-domain"/>
    <property type="match status" value="2"/>
</dbReference>
<gene>
    <name evidence="27" type="primary">LOC112260900</name>
</gene>
<dbReference type="InterPro" id="IPR003961">
    <property type="entry name" value="FN3_dom"/>
</dbReference>
<feature type="domain" description="Protein kinase" evidence="25">
    <location>
        <begin position="980"/>
        <end position="1256"/>
    </location>
</feature>
<sequence>MCPRTFLVFLVTAVYVWNCQQTNGESTEISNGICSSKDIRNNVTNLRSLENCTVIEGHLKIILMFKTKPEDFRGVSYPKLTVVTDFLLLFRVYGMESLKDLFPNLTVIRGNNLFFNYALVFFEMLQLRDIGLHSLMNITRGAVRIEKNPDLCYLSTLDWSKILDTVEDNYIVSNKNDRECGDVCPGALAKGKATCQQTTINGNFNERCWTHKHCQRMCPTSCKHRACTRDHQCCHEQCLGGCSEPHNSSSCVACKNLQHQEACVDRCPQGYYTYRGWRCVPFSFCQDLHNKCQQSKNSDCQQFVIHNGACIPECPSGYTTVNSSTLVCTPCAGLCPKVCMGLKMVDSVTAAQALRGCTVLNGSMDINLRGGNNIAAELEANLGQLEEITGFLKVRRSYALVSLSFLRNLRVIRGDTLMDGGYSFYAHDNQNLRQLWDWTQHNLSILQGRMFFQLNAKLCMSEIRKMEEVTGTRDRHTKNNIVSKTNGDQASCENQELRFTQVRATHDKIMIKWEPFWPPDFRDLLGFMVFYKEAPYPNVTEFDGQDACGSNWGNAQQEPGTLILALKPWTQYAIMVKTQLSASDEHQVLGAKSKITYVRTDATKPSVPLDPISSSNSSSQILLKWKPPTDPNGNITHYLVYCQQQPEASELYKFDYCQKGMKLPSRVPTQVDSDEEAKWNQTEDEGQGGRCCACPKTEKQLKKEAEDSEYRKTFENYIHNEVFLSTRQRRSAMGVANETQPAFVTKPPTLPEGYSTSGPDDDEDGAESTKIQLTVFSKESTVISGLRHFTSYQIDVLACNHPTNPSRCSMAAFVSARTMPEDKADDIVGPISYDVSEYSVQIKWLEPKAPNGMIILYEVNYKRLGDTELHHCVSRKMYQQSEGCRLRVVHPGNYTVRIRATSLAGNGSWTDPTHFYGLNTVQMHCTTPPHALTLNSTSLFFPPRQTQGPSGPLYTSSNPEYLSAADMYEPDDWEVGRDKINILRELGQGSFGMVYEGIAKDIVKGEPETHVAVKTVNESASLRERIEFLNEASVMKGFTCHHVVRLMGVVSKGQPTLVVMELMTHGDLKSYLRCLRPDSENNPTGSPPPTLREMVQMTAEIADGMAYLNAKKFVHRDLAARNCMVAQDFTVKIGDFGMTRDIYETDYYRKGGKGLLPVRWMAPESLKDGVFTAHSDCWSFGVVLWEISTLAEQPYQGLSNEQVLKFVMDGGYLDRPDNCADRLHNLMSMCWQYNPKLRPSFQEIIEMLHKDLHQSFQEVSFYYSQENKPPEQEDFDLDMDNMESIPLDPSSYSQRGDHRDHSSERDEAGSSLGLRQNNYEEHIPYTHMNGGKTNGQQTLALPRSSPS</sequence>
<dbReference type="GO" id="GO:0042593">
    <property type="term" value="P:glucose homeostasis"/>
    <property type="evidence" value="ECO:0007669"/>
    <property type="project" value="TreeGrafter"/>
</dbReference>
<keyword evidence="7 24" id="KW-0732">Signal</keyword>
<keyword evidence="6 22" id="KW-0812">Transmembrane</keyword>
<dbReference type="InterPro" id="IPR006211">
    <property type="entry name" value="Furin-like_Cys-rich_dom"/>
</dbReference>
<comment type="similarity">
    <text evidence="22">Belongs to the protein kinase superfamily. Tyr protein kinase family. Insulin receptor subfamily.</text>
</comment>
<evidence type="ECO:0000256" key="7">
    <source>
        <dbReference type="ARBA" id="ARBA00022729"/>
    </source>
</evidence>
<keyword evidence="17" id="KW-0325">Glycoprotein</keyword>
<evidence type="ECO:0000256" key="18">
    <source>
        <dbReference type="ARBA" id="ARBA00051243"/>
    </source>
</evidence>
<dbReference type="FunFam" id="1.10.510.10:FF:000050">
    <property type="entry name" value="Tyrosine-protein kinase receptor"/>
    <property type="match status" value="1"/>
</dbReference>
<dbReference type="CDD" id="cd00063">
    <property type="entry name" value="FN3"/>
    <property type="match status" value="2"/>
</dbReference>
<dbReference type="PROSITE" id="PS50011">
    <property type="entry name" value="PROTEIN_KINASE_DOM"/>
    <property type="match status" value="1"/>
</dbReference>
<dbReference type="SMART" id="SM00060">
    <property type="entry name" value="FN3"/>
    <property type="match status" value="3"/>
</dbReference>
<feature type="binding site" evidence="20 21">
    <location>
        <position position="1014"/>
    </location>
    <ligand>
        <name>ATP</name>
        <dbReference type="ChEBI" id="CHEBI:30616"/>
    </ligand>
</feature>
<dbReference type="SUPFAM" id="SSF57184">
    <property type="entry name" value="Growth factor receptor domain"/>
    <property type="match status" value="1"/>
</dbReference>
<feature type="domain" description="Fibronectin type-III" evidence="26">
    <location>
        <begin position="607"/>
        <end position="707"/>
    </location>
</feature>
<feature type="binding site" evidence="20">
    <location>
        <position position="990"/>
    </location>
    <ligand>
        <name>ATP</name>
        <dbReference type="ChEBI" id="CHEBI:30616"/>
    </ligand>
</feature>
<dbReference type="GO" id="GO:0043548">
    <property type="term" value="F:phosphatidylinositol 3-kinase binding"/>
    <property type="evidence" value="ECO:0007669"/>
    <property type="project" value="InterPro"/>
</dbReference>
<dbReference type="PRINTS" id="PR00109">
    <property type="entry name" value="TYRKINASE"/>
</dbReference>
<feature type="chain" id="PRO_5044321091" description="Tyrosine-protein kinase receptor" evidence="24">
    <location>
        <begin position="22"/>
        <end position="1347"/>
    </location>
</feature>
<dbReference type="PROSITE" id="PS00107">
    <property type="entry name" value="PROTEIN_KINASE_ATP"/>
    <property type="match status" value="1"/>
</dbReference>
<dbReference type="FunFam" id="2.60.40.10:FF:000108">
    <property type="entry name" value="Tyrosine-protein kinase receptor"/>
    <property type="match status" value="1"/>
</dbReference>
<evidence type="ECO:0000313" key="28">
    <source>
        <dbReference type="Proteomes" id="UP000694402"/>
    </source>
</evidence>
<evidence type="ECO:0000256" key="20">
    <source>
        <dbReference type="PIRSR" id="PIRSR000620-2"/>
    </source>
</evidence>
<evidence type="ECO:0000259" key="26">
    <source>
        <dbReference type="PROSITE" id="PS50853"/>
    </source>
</evidence>
<evidence type="ECO:0000256" key="5">
    <source>
        <dbReference type="ARBA" id="ARBA00022685"/>
    </source>
</evidence>
<evidence type="ECO:0000256" key="22">
    <source>
        <dbReference type="RuleBase" id="RU000312"/>
    </source>
</evidence>
<comment type="subcellular location">
    <subcellularLocation>
        <location evidence="1">Cell membrane</location>
        <topology evidence="1">Single-pass type I membrane protein</topology>
    </subcellularLocation>
</comment>
<evidence type="ECO:0000256" key="9">
    <source>
        <dbReference type="ARBA" id="ARBA00022741"/>
    </source>
</evidence>
<keyword evidence="5" id="KW-0165">Cleavage on pair of basic residues</keyword>
<feature type="signal peptide" evidence="24">
    <location>
        <begin position="1"/>
        <end position="21"/>
    </location>
</feature>
<evidence type="ECO:0000256" key="16">
    <source>
        <dbReference type="ARBA" id="ARBA00023170"/>
    </source>
</evidence>
<dbReference type="GO" id="GO:0043560">
    <property type="term" value="F:insulin receptor substrate binding"/>
    <property type="evidence" value="ECO:0007669"/>
    <property type="project" value="InterPro"/>
</dbReference>
<dbReference type="Pfam" id="PF01030">
    <property type="entry name" value="Recep_L_domain"/>
    <property type="match status" value="2"/>
</dbReference>
<dbReference type="PROSITE" id="PS00239">
    <property type="entry name" value="RECEPTOR_TYR_KIN_II"/>
    <property type="match status" value="1"/>
</dbReference>
<dbReference type="InterPro" id="IPR009030">
    <property type="entry name" value="Growth_fac_rcpt_cys_sf"/>
</dbReference>
<evidence type="ECO:0000256" key="19">
    <source>
        <dbReference type="PIRSR" id="PIRSR000620-1"/>
    </source>
</evidence>
<keyword evidence="14" id="KW-0829">Tyrosine-protein kinase</keyword>
<dbReference type="GO" id="GO:0005524">
    <property type="term" value="F:ATP binding"/>
    <property type="evidence" value="ECO:0007669"/>
    <property type="project" value="UniProtKB-UniRule"/>
</dbReference>
<keyword evidence="2" id="KW-1003">Cell membrane</keyword>
<dbReference type="SUPFAM" id="SSF49265">
    <property type="entry name" value="Fibronectin type III"/>
    <property type="match status" value="3"/>
</dbReference>
<evidence type="ECO:0000256" key="13">
    <source>
        <dbReference type="ARBA" id="ARBA00023136"/>
    </source>
</evidence>
<feature type="region of interest" description="Disordered" evidence="23">
    <location>
        <begin position="736"/>
        <end position="767"/>
    </location>
</feature>
<feature type="region of interest" description="Disordered" evidence="23">
    <location>
        <begin position="1281"/>
        <end position="1347"/>
    </location>
</feature>
<evidence type="ECO:0000256" key="6">
    <source>
        <dbReference type="ARBA" id="ARBA00022692"/>
    </source>
</evidence>
<dbReference type="GO" id="GO:0005009">
    <property type="term" value="F:insulin receptor activity"/>
    <property type="evidence" value="ECO:0007669"/>
    <property type="project" value="TreeGrafter"/>
</dbReference>
<evidence type="ECO:0000256" key="4">
    <source>
        <dbReference type="ARBA" id="ARBA00022679"/>
    </source>
</evidence>
<dbReference type="Pfam" id="PF07714">
    <property type="entry name" value="PK_Tyr_Ser-Thr"/>
    <property type="match status" value="1"/>
</dbReference>
<dbReference type="PIRSF" id="PIRSF000620">
    <property type="entry name" value="Insulin_receptor"/>
    <property type="match status" value="1"/>
</dbReference>
<dbReference type="Pfam" id="PF00041">
    <property type="entry name" value="fn3"/>
    <property type="match status" value="1"/>
</dbReference>
<dbReference type="GO" id="GO:0043410">
    <property type="term" value="P:positive regulation of MAPK cascade"/>
    <property type="evidence" value="ECO:0007669"/>
    <property type="project" value="TreeGrafter"/>
</dbReference>
<feature type="compositionally biased region" description="Polar residues" evidence="23">
    <location>
        <begin position="1334"/>
        <end position="1347"/>
    </location>
</feature>
<evidence type="ECO:0000256" key="8">
    <source>
        <dbReference type="ARBA" id="ARBA00022737"/>
    </source>
</evidence>
<keyword evidence="11 20" id="KW-0067">ATP-binding</keyword>
<name>A0AAZ3QZM6_ONCTS</name>
<dbReference type="PANTHER" id="PTHR24416">
    <property type="entry name" value="TYROSINE-PROTEIN KINASE RECEPTOR"/>
    <property type="match status" value="1"/>
</dbReference>
<dbReference type="InterPro" id="IPR011009">
    <property type="entry name" value="Kinase-like_dom_sf"/>
</dbReference>
<feature type="active site" description="Proton donor/acceptor" evidence="19">
    <location>
        <position position="1117"/>
    </location>
</feature>
<dbReference type="Ensembl" id="ENSOTST00005175263.1">
    <property type="protein sequence ID" value="ENSOTSP00005134138.1"/>
    <property type="gene ID" value="ENSOTSG00005033612.2"/>
</dbReference>
<dbReference type="InterPro" id="IPR020635">
    <property type="entry name" value="Tyr_kinase_cat_dom"/>
</dbReference>
<keyword evidence="12" id="KW-1133">Transmembrane helix</keyword>
<evidence type="ECO:0000256" key="10">
    <source>
        <dbReference type="ARBA" id="ARBA00022777"/>
    </source>
</evidence>
<dbReference type="GO" id="GO:0005899">
    <property type="term" value="C:insulin receptor complex"/>
    <property type="evidence" value="ECO:0007669"/>
    <property type="project" value="TreeGrafter"/>
</dbReference>
<evidence type="ECO:0000256" key="21">
    <source>
        <dbReference type="PROSITE-ProRule" id="PRU10141"/>
    </source>
</evidence>
<evidence type="ECO:0000256" key="23">
    <source>
        <dbReference type="SAM" id="MobiDB-lite"/>
    </source>
</evidence>
<feature type="binding site" evidence="20">
    <location>
        <position position="1135"/>
    </location>
    <ligand>
        <name>ATP</name>
        <dbReference type="ChEBI" id="CHEBI:30616"/>
    </ligand>
</feature>
<dbReference type="FunFam" id="3.80.20.20:FF:000002">
    <property type="entry name" value="Tyrosine-protein kinase receptor"/>
    <property type="match status" value="1"/>
</dbReference>
<keyword evidence="13" id="KW-0472">Membrane</keyword>
<evidence type="ECO:0000256" key="11">
    <source>
        <dbReference type="ARBA" id="ARBA00022840"/>
    </source>
</evidence>
<evidence type="ECO:0000256" key="12">
    <source>
        <dbReference type="ARBA" id="ARBA00022989"/>
    </source>
</evidence>
<feature type="domain" description="Fibronectin type-III" evidence="26">
    <location>
        <begin position="826"/>
        <end position="920"/>
    </location>
</feature>
<reference evidence="27" key="3">
    <citation type="submission" date="2025-09" db="UniProtKB">
        <authorList>
            <consortium name="Ensembl"/>
        </authorList>
    </citation>
    <scope>IDENTIFICATION</scope>
</reference>
<dbReference type="InterPro" id="IPR006212">
    <property type="entry name" value="Furin_repeat"/>
</dbReference>
<proteinExistence type="inferred from homology"/>
<keyword evidence="16 22" id="KW-0675">Receptor</keyword>
<dbReference type="InterPro" id="IPR013783">
    <property type="entry name" value="Ig-like_fold"/>
</dbReference>
<dbReference type="InterPro" id="IPR008266">
    <property type="entry name" value="Tyr_kinase_AS"/>
</dbReference>
<evidence type="ECO:0000256" key="2">
    <source>
        <dbReference type="ARBA" id="ARBA00022475"/>
    </source>
</evidence>
<reference evidence="27" key="2">
    <citation type="submission" date="2025-08" db="UniProtKB">
        <authorList>
            <consortium name="Ensembl"/>
        </authorList>
    </citation>
    <scope>IDENTIFICATION</scope>
</reference>
<dbReference type="InterPro" id="IPR001245">
    <property type="entry name" value="Ser-Thr/Tyr_kinase_cat_dom"/>
</dbReference>
<evidence type="ECO:0000313" key="27">
    <source>
        <dbReference type="Ensembl" id="ENSOTSP00005134138.1"/>
    </source>
</evidence>
<keyword evidence="3 22" id="KW-0597">Phosphoprotein</keyword>
<comment type="catalytic activity">
    <reaction evidence="18 22">
        <text>L-tyrosyl-[protein] + ATP = O-phospho-L-tyrosyl-[protein] + ADP + H(+)</text>
        <dbReference type="Rhea" id="RHEA:10596"/>
        <dbReference type="Rhea" id="RHEA-COMP:10136"/>
        <dbReference type="Rhea" id="RHEA-COMP:20101"/>
        <dbReference type="ChEBI" id="CHEBI:15378"/>
        <dbReference type="ChEBI" id="CHEBI:30616"/>
        <dbReference type="ChEBI" id="CHEBI:46858"/>
        <dbReference type="ChEBI" id="CHEBI:61978"/>
        <dbReference type="ChEBI" id="CHEBI:456216"/>
        <dbReference type="EC" id="2.7.10.1"/>
    </reaction>
</comment>
<dbReference type="Gene3D" id="1.10.510.10">
    <property type="entry name" value="Transferase(Phosphotransferase) domain 1"/>
    <property type="match status" value="1"/>
</dbReference>
<dbReference type="GO" id="GO:0051897">
    <property type="term" value="P:positive regulation of phosphatidylinositol 3-kinase/protein kinase B signal transduction"/>
    <property type="evidence" value="ECO:0007669"/>
    <property type="project" value="TreeGrafter"/>
</dbReference>
<keyword evidence="8" id="KW-0677">Repeat</keyword>
<dbReference type="FunFam" id="2.10.220.10:FF:000005">
    <property type="entry name" value="Tyrosine-protein kinase receptor"/>
    <property type="match status" value="1"/>
</dbReference>
<dbReference type="InterPro" id="IPR017441">
    <property type="entry name" value="Protein_kinase_ATP_BS"/>
</dbReference>
<keyword evidence="28" id="KW-1185">Reference proteome</keyword>
<dbReference type="InterPro" id="IPR000494">
    <property type="entry name" value="Rcpt_L-dom"/>
</dbReference>
<dbReference type="SMART" id="SM00261">
    <property type="entry name" value="FU"/>
    <property type="match status" value="2"/>
</dbReference>
<dbReference type="SUPFAM" id="SSF52058">
    <property type="entry name" value="L domain-like"/>
    <property type="match status" value="2"/>
</dbReference>
<keyword evidence="4" id="KW-0808">Transferase</keyword>
<dbReference type="Gene3D" id="3.30.200.20">
    <property type="entry name" value="Phosphorylase Kinase, domain 1"/>
    <property type="match status" value="1"/>
</dbReference>
<dbReference type="CDD" id="cd00064">
    <property type="entry name" value="FU"/>
    <property type="match status" value="1"/>
</dbReference>
<dbReference type="SUPFAM" id="SSF56112">
    <property type="entry name" value="Protein kinase-like (PK-like)"/>
    <property type="match status" value="1"/>
</dbReference>
<dbReference type="InterPro" id="IPR000719">
    <property type="entry name" value="Prot_kinase_dom"/>
</dbReference>
<dbReference type="PANTHER" id="PTHR24416:SF535">
    <property type="entry name" value="INSULIN RECEPTOR"/>
    <property type="match status" value="1"/>
</dbReference>
<protein>
    <recommendedName>
        <fullName evidence="22">Tyrosine-protein kinase receptor</fullName>
        <ecNumber evidence="22">2.7.10.1</ecNumber>
    </recommendedName>
</protein>
<dbReference type="EC" id="2.7.10.1" evidence="22"/>
<evidence type="ECO:0000256" key="3">
    <source>
        <dbReference type="ARBA" id="ARBA00022553"/>
    </source>
</evidence>
<dbReference type="Gene3D" id="2.60.40.10">
    <property type="entry name" value="Immunoglobulins"/>
    <property type="match status" value="4"/>
</dbReference>
<evidence type="ECO:0000256" key="24">
    <source>
        <dbReference type="SAM" id="SignalP"/>
    </source>
</evidence>
<feature type="compositionally biased region" description="Basic and acidic residues" evidence="23">
    <location>
        <begin position="1295"/>
        <end position="1308"/>
    </location>
</feature>
<dbReference type="Gene3D" id="2.10.220.10">
    <property type="entry name" value="Hormone Receptor, Insulin-like Growth Factor Receptor 1, Chain A, domain 2"/>
    <property type="match status" value="1"/>
</dbReference>
<accession>A0AAZ3QZM6</accession>
<dbReference type="InterPro" id="IPR002011">
    <property type="entry name" value="Tyr_kinase_rcpt_2_CS"/>
</dbReference>
<dbReference type="InterPro" id="IPR036116">
    <property type="entry name" value="FN3_sf"/>
</dbReference>
<dbReference type="InterPro" id="IPR036941">
    <property type="entry name" value="Rcpt_L-dom_sf"/>
</dbReference>
<dbReference type="GO" id="GO:0030424">
    <property type="term" value="C:axon"/>
    <property type="evidence" value="ECO:0007669"/>
    <property type="project" value="TreeGrafter"/>
</dbReference>
<dbReference type="PROSITE" id="PS50853">
    <property type="entry name" value="FN3"/>
    <property type="match status" value="2"/>
</dbReference>
<dbReference type="Pfam" id="PF00757">
    <property type="entry name" value="Furin-like"/>
    <property type="match status" value="1"/>
</dbReference>
<dbReference type="InterPro" id="IPR050122">
    <property type="entry name" value="RTK"/>
</dbReference>
<dbReference type="FunFam" id="2.60.40.10:FF:000087">
    <property type="entry name" value="Tyrosine-protein kinase receptor"/>
    <property type="match status" value="1"/>
</dbReference>
<evidence type="ECO:0000256" key="15">
    <source>
        <dbReference type="ARBA" id="ARBA00023157"/>
    </source>
</evidence>
<evidence type="ECO:0000256" key="14">
    <source>
        <dbReference type="ARBA" id="ARBA00023137"/>
    </source>
</evidence>
<dbReference type="FunFam" id="3.80.20.20:FF:000001">
    <property type="entry name" value="Tyrosine-protein kinase receptor"/>
    <property type="match status" value="1"/>
</dbReference>
<keyword evidence="10" id="KW-0418">Kinase</keyword>
<evidence type="ECO:0000256" key="17">
    <source>
        <dbReference type="ARBA" id="ARBA00023180"/>
    </source>
</evidence>
<feature type="binding site" evidence="20">
    <location>
        <begin position="1061"/>
        <end position="1067"/>
    </location>
    <ligand>
        <name>ATP</name>
        <dbReference type="ChEBI" id="CHEBI:30616"/>
    </ligand>
</feature>
<dbReference type="PROSITE" id="PS00109">
    <property type="entry name" value="PROTEIN_KINASE_TYR"/>
    <property type="match status" value="1"/>
</dbReference>
<keyword evidence="9 20" id="KW-0547">Nucleotide-binding</keyword>
<evidence type="ECO:0000256" key="1">
    <source>
        <dbReference type="ARBA" id="ARBA00004251"/>
    </source>
</evidence>
<dbReference type="GeneTree" id="ENSGT00940000155404"/>